<sequence>MTIRINAPSGPFRDAGIESLRAGLTRRGLLGCGAGAAGAVLLGAAGDARSQDAVQPHALAEFFQGNQVAAAALSPSGERVAVLLNIGEGGARRMVVDLIEASDPSGPRRRVPVGDFDVETLVWANERRVMLRLVIPVTGGGNTPVGRGIANRTYEILSRRMVSMDLETGEHTLMFGNERVRLRESLNLGYVVDYLADDPGHVLMAAREYSGLVALHRVNVDTGRAELVERGSQLTLDWSTINGVPVMRRDISTRGSFINIFVRPNGQGRWRRAWRQPTAQLALADFLWIGASERPGHALVAARLENEDVLSVRDLDLETLEYGPPRASRPGLDVTATLRDVRGRYMAAAYYSPRLEYDFVDASLGAHHRAMNGFFGDECNVALSDVDAAHNRFIIRASGPRDAGSWYLYDKAARHFEYLGARTLLDTRRLSPAQAVQVSTRDGATIEAYVTAPPGGRPGPVIALVHGGPESRDVLGWDRQAQVLAAQGWWVVQPQFRGSGGFGLAFASQGWKRWGDRMQEDVEDSLAHVIRERGLDESRVAIMGTSYGGYAALMGAVRRPDLYKAAISICGLGDLADSLAYDRRDDESADGFVYNYWVNRIGDPRTDAAAIAAASPRLRAAEIDCPVLLVHGVNDRIVQVHQSRQMHEALRAAGKRSDYVEVSGAGHADWEDDVEQSLMERYVALFSEVFA</sequence>
<dbReference type="InterPro" id="IPR029058">
    <property type="entry name" value="AB_hydrolase_fold"/>
</dbReference>
<keyword evidence="1" id="KW-0378">Hydrolase</keyword>
<dbReference type="RefSeq" id="WP_021697310.1">
    <property type="nucleotide sequence ID" value="NZ_BATC01000021.1"/>
</dbReference>
<evidence type="ECO:0000259" key="2">
    <source>
        <dbReference type="Pfam" id="PF00326"/>
    </source>
</evidence>
<dbReference type="Proteomes" id="UP000016569">
    <property type="component" value="Unassembled WGS sequence"/>
</dbReference>
<keyword evidence="4" id="KW-1185">Reference proteome</keyword>
<dbReference type="GO" id="GO:0006508">
    <property type="term" value="P:proteolysis"/>
    <property type="evidence" value="ECO:0007669"/>
    <property type="project" value="InterPro"/>
</dbReference>
<dbReference type="SUPFAM" id="SSF53474">
    <property type="entry name" value="alpha/beta-Hydrolases"/>
    <property type="match status" value="1"/>
</dbReference>
<reference evidence="4" key="1">
    <citation type="journal article" date="2013" name="Genome Announc.">
        <title>Draft Genome Sequence of the Dimorphic Prosthecate Bacterium Brevundimonas abyssalis TAR-001T.</title>
        <authorList>
            <person name="Tsubouchi T."/>
            <person name="Nishi S."/>
            <person name="Usui K."/>
            <person name="Shimane Y."/>
            <person name="Takaki Y."/>
            <person name="Maruyama T."/>
            <person name="Hatada Y."/>
        </authorList>
    </citation>
    <scope>NUCLEOTIDE SEQUENCE [LARGE SCALE GENOMIC DNA]</scope>
    <source>
        <strain evidence="4">TAR-001</strain>
    </source>
</reference>
<gene>
    <name evidence="3" type="ORF">MBEBAB_1465</name>
</gene>
<protein>
    <recommendedName>
        <fullName evidence="2">Peptidase S9 prolyl oligopeptidase catalytic domain-containing protein</fullName>
    </recommendedName>
</protein>
<dbReference type="Gene3D" id="3.40.50.1820">
    <property type="entry name" value="alpha/beta hydrolase"/>
    <property type="match status" value="1"/>
</dbReference>
<dbReference type="AlphaFoldDB" id="A0A8E0KLT8"/>
<dbReference type="GO" id="GO:0004252">
    <property type="term" value="F:serine-type endopeptidase activity"/>
    <property type="evidence" value="ECO:0007669"/>
    <property type="project" value="TreeGrafter"/>
</dbReference>
<evidence type="ECO:0000256" key="1">
    <source>
        <dbReference type="ARBA" id="ARBA00022801"/>
    </source>
</evidence>
<evidence type="ECO:0000313" key="3">
    <source>
        <dbReference type="EMBL" id="GAD59215.1"/>
    </source>
</evidence>
<organism evidence="3 4">
    <name type="scientific">Brevundimonas abyssalis TAR-001</name>
    <dbReference type="NCBI Taxonomy" id="1391729"/>
    <lineage>
        <taxon>Bacteria</taxon>
        <taxon>Pseudomonadati</taxon>
        <taxon>Pseudomonadota</taxon>
        <taxon>Alphaproteobacteria</taxon>
        <taxon>Caulobacterales</taxon>
        <taxon>Caulobacteraceae</taxon>
        <taxon>Brevundimonas</taxon>
    </lineage>
</organism>
<dbReference type="PROSITE" id="PS51318">
    <property type="entry name" value="TAT"/>
    <property type="match status" value="1"/>
</dbReference>
<dbReference type="OrthoDB" id="128799at2"/>
<dbReference type="InterPro" id="IPR001375">
    <property type="entry name" value="Peptidase_S9_cat"/>
</dbReference>
<dbReference type="PANTHER" id="PTHR42776">
    <property type="entry name" value="SERINE PEPTIDASE S9 FAMILY MEMBER"/>
    <property type="match status" value="1"/>
</dbReference>
<dbReference type="EMBL" id="BATC01000021">
    <property type="protein sequence ID" value="GAD59215.1"/>
    <property type="molecule type" value="Genomic_DNA"/>
</dbReference>
<proteinExistence type="predicted"/>
<accession>A0A8E0KLT8</accession>
<evidence type="ECO:0000313" key="4">
    <source>
        <dbReference type="Proteomes" id="UP000016569"/>
    </source>
</evidence>
<dbReference type="PANTHER" id="PTHR42776:SF27">
    <property type="entry name" value="DIPEPTIDYL PEPTIDASE FAMILY MEMBER 6"/>
    <property type="match status" value="1"/>
</dbReference>
<dbReference type="Pfam" id="PF00326">
    <property type="entry name" value="Peptidase_S9"/>
    <property type="match status" value="1"/>
</dbReference>
<dbReference type="InterPro" id="IPR006311">
    <property type="entry name" value="TAT_signal"/>
</dbReference>
<comment type="caution">
    <text evidence="3">The sequence shown here is derived from an EMBL/GenBank/DDBJ whole genome shotgun (WGS) entry which is preliminary data.</text>
</comment>
<name>A0A8E0KLT8_9CAUL</name>
<feature type="domain" description="Peptidase S9 prolyl oligopeptidase catalytic" evidence="2">
    <location>
        <begin position="479"/>
        <end position="689"/>
    </location>
</feature>